<dbReference type="Gramene" id="CMS393CT">
    <property type="protein sequence ID" value="CMS393CT"/>
    <property type="gene ID" value="CMS393C"/>
</dbReference>
<dbReference type="PROSITE" id="PS00061">
    <property type="entry name" value="ADH_SHORT"/>
    <property type="match status" value="1"/>
</dbReference>
<dbReference type="NCBIfam" id="NF009466">
    <property type="entry name" value="PRK12826.1-2"/>
    <property type="match status" value="1"/>
</dbReference>
<reference evidence="9 10" key="1">
    <citation type="journal article" date="2004" name="Nature">
        <title>Genome sequence of the ultrasmall unicellular red alga Cyanidioschyzon merolae 10D.</title>
        <authorList>
            <person name="Matsuzaki M."/>
            <person name="Misumi O."/>
            <person name="Shin-i T."/>
            <person name="Maruyama S."/>
            <person name="Takahara M."/>
            <person name="Miyagishima S."/>
            <person name="Mori T."/>
            <person name="Nishida K."/>
            <person name="Yagisawa F."/>
            <person name="Nishida K."/>
            <person name="Yoshida Y."/>
            <person name="Nishimura Y."/>
            <person name="Nakao S."/>
            <person name="Kobayashi T."/>
            <person name="Momoyama Y."/>
            <person name="Higashiyama T."/>
            <person name="Minoda A."/>
            <person name="Sano M."/>
            <person name="Nomoto H."/>
            <person name="Oishi K."/>
            <person name="Hayashi H."/>
            <person name="Ohta F."/>
            <person name="Nishizaka S."/>
            <person name="Haga S."/>
            <person name="Miura S."/>
            <person name="Morishita T."/>
            <person name="Kabeya Y."/>
            <person name="Terasawa K."/>
            <person name="Suzuki Y."/>
            <person name="Ishii Y."/>
            <person name="Asakawa S."/>
            <person name="Takano H."/>
            <person name="Ohta N."/>
            <person name="Kuroiwa H."/>
            <person name="Tanaka K."/>
            <person name="Shimizu N."/>
            <person name="Sugano S."/>
            <person name="Sato N."/>
            <person name="Nozaki H."/>
            <person name="Ogasawara N."/>
            <person name="Kohara Y."/>
            <person name="Kuroiwa T."/>
        </authorList>
    </citation>
    <scope>NUCLEOTIDE SEQUENCE [LARGE SCALE GENOMIC DNA]</scope>
    <source>
        <strain evidence="9 10">10D</strain>
    </source>
</reference>
<feature type="active site" description="Proton acceptor" evidence="6">
    <location>
        <position position="227"/>
    </location>
</feature>
<dbReference type="InterPro" id="IPR002347">
    <property type="entry name" value="SDR_fam"/>
</dbReference>
<dbReference type="Pfam" id="PF13561">
    <property type="entry name" value="adh_short_C2"/>
    <property type="match status" value="1"/>
</dbReference>
<organism evidence="9 10">
    <name type="scientific">Cyanidioschyzon merolae (strain NIES-3377 / 10D)</name>
    <name type="common">Unicellular red alga</name>
    <dbReference type="NCBI Taxonomy" id="280699"/>
    <lineage>
        <taxon>Eukaryota</taxon>
        <taxon>Rhodophyta</taxon>
        <taxon>Bangiophyceae</taxon>
        <taxon>Cyanidiales</taxon>
        <taxon>Cyanidiaceae</taxon>
        <taxon>Cyanidioschyzon</taxon>
    </lineage>
</organism>
<dbReference type="AlphaFoldDB" id="M1VHS0"/>
<dbReference type="InterPro" id="IPR020904">
    <property type="entry name" value="Sc_DH/Rdtase_CS"/>
</dbReference>
<evidence type="ECO:0000256" key="7">
    <source>
        <dbReference type="PIRSR" id="PIRSR611284-2"/>
    </source>
</evidence>
<dbReference type="GeneID" id="16997391"/>
<evidence type="ECO:0000256" key="1">
    <source>
        <dbReference type="ARBA" id="ARBA00006484"/>
    </source>
</evidence>
<dbReference type="PANTHER" id="PTHR42879">
    <property type="entry name" value="3-OXOACYL-(ACYL-CARRIER-PROTEIN) REDUCTASE"/>
    <property type="match status" value="1"/>
</dbReference>
<evidence type="ECO:0000256" key="4">
    <source>
        <dbReference type="ARBA" id="ARBA00023002"/>
    </source>
</evidence>
<reference evidence="9 10" key="2">
    <citation type="journal article" date="2007" name="BMC Biol.">
        <title>A 100%-complete sequence reveals unusually simple genomic features in the hot-spring red alga Cyanidioschyzon merolae.</title>
        <authorList>
            <person name="Nozaki H."/>
            <person name="Takano H."/>
            <person name="Misumi O."/>
            <person name="Terasawa K."/>
            <person name="Matsuzaki M."/>
            <person name="Maruyama S."/>
            <person name="Nishida K."/>
            <person name="Yagisawa F."/>
            <person name="Yoshida Y."/>
            <person name="Fujiwara T."/>
            <person name="Takio S."/>
            <person name="Tamura K."/>
            <person name="Chung S.J."/>
            <person name="Nakamura S."/>
            <person name="Kuroiwa H."/>
            <person name="Tanaka K."/>
            <person name="Sato N."/>
            <person name="Kuroiwa T."/>
        </authorList>
    </citation>
    <scope>NUCLEOTIDE SEQUENCE [LARGE SCALE GENOMIC DNA]</scope>
    <source>
        <strain evidence="9 10">10D</strain>
    </source>
</reference>
<dbReference type="SMART" id="SM00822">
    <property type="entry name" value="PKS_KR"/>
    <property type="match status" value="1"/>
</dbReference>
<feature type="binding site" evidence="7">
    <location>
        <begin position="227"/>
        <end position="231"/>
    </location>
    <ligand>
        <name>NADP(+)</name>
        <dbReference type="ChEBI" id="CHEBI:58349"/>
    </ligand>
</feature>
<evidence type="ECO:0000313" key="10">
    <source>
        <dbReference type="Proteomes" id="UP000007014"/>
    </source>
</evidence>
<evidence type="ECO:0000313" key="9">
    <source>
        <dbReference type="EMBL" id="BAM82962.1"/>
    </source>
</evidence>
<dbReference type="PRINTS" id="PR00080">
    <property type="entry name" value="SDRFAMILY"/>
</dbReference>
<dbReference type="NCBIfam" id="TIGR01830">
    <property type="entry name" value="3oxo_ACP_reduc"/>
    <property type="match status" value="1"/>
</dbReference>
<name>M1VHS0_CYAM1</name>
<dbReference type="InterPro" id="IPR036291">
    <property type="entry name" value="NAD(P)-bd_dom_sf"/>
</dbReference>
<evidence type="ECO:0000259" key="8">
    <source>
        <dbReference type="SMART" id="SM00822"/>
    </source>
</evidence>
<dbReference type="PANTHER" id="PTHR42879:SF2">
    <property type="entry name" value="3-OXOACYL-[ACYL-CARRIER-PROTEIN] REDUCTASE FABG"/>
    <property type="match status" value="1"/>
</dbReference>
<keyword evidence="4" id="KW-0560">Oxidoreductase</keyword>
<dbReference type="NCBIfam" id="NF005559">
    <property type="entry name" value="PRK07231.1"/>
    <property type="match status" value="1"/>
</dbReference>
<evidence type="ECO:0000256" key="3">
    <source>
        <dbReference type="ARBA" id="ARBA00022857"/>
    </source>
</evidence>
<dbReference type="InterPro" id="IPR011284">
    <property type="entry name" value="3oxo_ACP_reduc"/>
</dbReference>
<feature type="binding site" evidence="7">
    <location>
        <position position="260"/>
    </location>
    <ligand>
        <name>NADP(+)</name>
        <dbReference type="ChEBI" id="CHEBI:58349"/>
    </ligand>
</feature>
<dbReference type="KEGG" id="cme:CYME_CMS393C"/>
<proteinExistence type="inferred from homology"/>
<feature type="domain" description="Ketoreductase" evidence="8">
    <location>
        <begin position="78"/>
        <end position="263"/>
    </location>
</feature>
<dbReference type="RefSeq" id="XP_005538998.1">
    <property type="nucleotide sequence ID" value="XM_005538941.1"/>
</dbReference>
<dbReference type="EC" id="1.1.1.100" evidence="2"/>
<dbReference type="eggNOG" id="KOG1200">
    <property type="taxonomic scope" value="Eukaryota"/>
</dbReference>
<comment type="similarity">
    <text evidence="1">Belongs to the short-chain dehydrogenases/reductases (SDR) family.</text>
</comment>
<evidence type="ECO:0000256" key="6">
    <source>
        <dbReference type="PIRSR" id="PIRSR611284-1"/>
    </source>
</evidence>
<dbReference type="Gene3D" id="3.40.50.720">
    <property type="entry name" value="NAD(P)-binding Rossmann-like Domain"/>
    <property type="match status" value="1"/>
</dbReference>
<dbReference type="OrthoDB" id="1393670at2759"/>
<keyword evidence="10" id="KW-1185">Reference proteome</keyword>
<comment type="catalytic activity">
    <reaction evidence="5">
        <text>a (3R)-hydroxyacyl-[ACP] + NADP(+) = a 3-oxoacyl-[ACP] + NADPH + H(+)</text>
        <dbReference type="Rhea" id="RHEA:17397"/>
        <dbReference type="Rhea" id="RHEA-COMP:9916"/>
        <dbReference type="Rhea" id="RHEA-COMP:9945"/>
        <dbReference type="ChEBI" id="CHEBI:15378"/>
        <dbReference type="ChEBI" id="CHEBI:57783"/>
        <dbReference type="ChEBI" id="CHEBI:58349"/>
        <dbReference type="ChEBI" id="CHEBI:78776"/>
        <dbReference type="ChEBI" id="CHEBI:78827"/>
        <dbReference type="EC" id="1.1.1.100"/>
    </reaction>
</comment>
<dbReference type="Proteomes" id="UP000007014">
    <property type="component" value="Chromosome 19"/>
</dbReference>
<feature type="binding site" evidence="7">
    <location>
        <begin position="84"/>
        <end position="87"/>
    </location>
    <ligand>
        <name>NADP(+)</name>
        <dbReference type="ChEBI" id="CHEBI:58349"/>
    </ligand>
</feature>
<feature type="binding site" evidence="7">
    <location>
        <position position="162"/>
    </location>
    <ligand>
        <name>NADP(+)</name>
        <dbReference type="ChEBI" id="CHEBI:58349"/>
    </ligand>
</feature>
<evidence type="ECO:0000256" key="2">
    <source>
        <dbReference type="ARBA" id="ARBA00012948"/>
    </source>
</evidence>
<dbReference type="CDD" id="cd05333">
    <property type="entry name" value="BKR_SDR_c"/>
    <property type="match status" value="1"/>
</dbReference>
<dbReference type="InterPro" id="IPR050259">
    <property type="entry name" value="SDR"/>
</dbReference>
<dbReference type="GO" id="GO:0051287">
    <property type="term" value="F:NAD binding"/>
    <property type="evidence" value="ECO:0007669"/>
    <property type="project" value="InterPro"/>
</dbReference>
<dbReference type="GO" id="GO:0006633">
    <property type="term" value="P:fatty acid biosynthetic process"/>
    <property type="evidence" value="ECO:0007669"/>
    <property type="project" value="InterPro"/>
</dbReference>
<dbReference type="PRINTS" id="PR00081">
    <property type="entry name" value="GDHRDH"/>
</dbReference>
<dbReference type="OMA" id="ITVMEGW"/>
<keyword evidence="3 7" id="KW-0521">NADP</keyword>
<dbReference type="InterPro" id="IPR057326">
    <property type="entry name" value="KR_dom"/>
</dbReference>
<sequence>MLLFANPAGIATFNVSKPLSNVFDLPRIARSYIRARPGAGGSLPGSASAIPTLRARLRRSATGKAACGLVASVADVPKVALVTGGSRGIGRAVALELARSGCDVVVNYASAEAAASEVVAQIQAMGREAIAVKADVSNQEQVEAMFAQTVERFKRLDVLVNNAGITRDGLLLRMKKEQWSQVIDLNLTGVFLCLQASCKLMLKQRSGRIVNISSVVGQIGNPGQANYAAAKGGVLSLTKAAAKECASRSVTVNAVAPGFIATEMTHGLPLDEIAKGIPLGRLGQPEEVAGLVRFLATDPAAAYITGHIFTIDGGLAIGASG</sequence>
<protein>
    <recommendedName>
        <fullName evidence="2">3-oxoacyl-[acyl-carrier-protein] reductase</fullName>
        <ecNumber evidence="2">1.1.1.100</ecNumber>
    </recommendedName>
</protein>
<gene>
    <name evidence="9" type="ORF">CYME_CMS393C</name>
</gene>
<dbReference type="FunFam" id="3.40.50.720:FF:000115">
    <property type="entry name" value="3-oxoacyl-[acyl-carrier-protein] reductase FabG"/>
    <property type="match status" value="1"/>
</dbReference>
<dbReference type="STRING" id="280699.M1VHS0"/>
<dbReference type="HOGENOM" id="CLU_010194_1_3_1"/>
<accession>M1VHS0</accession>
<dbReference type="GO" id="GO:0004316">
    <property type="term" value="F:3-oxoacyl-[acyl-carrier-protein] reductase (NADPH) activity"/>
    <property type="evidence" value="ECO:0007669"/>
    <property type="project" value="UniProtKB-EC"/>
</dbReference>
<evidence type="ECO:0000256" key="5">
    <source>
        <dbReference type="ARBA" id="ARBA00048508"/>
    </source>
</evidence>
<dbReference type="SUPFAM" id="SSF51735">
    <property type="entry name" value="NAD(P)-binding Rossmann-fold domains"/>
    <property type="match status" value="1"/>
</dbReference>
<dbReference type="EMBL" id="AP006501">
    <property type="protein sequence ID" value="BAM82962.1"/>
    <property type="molecule type" value="Genomic_DNA"/>
</dbReference>